<dbReference type="CDD" id="cd00338">
    <property type="entry name" value="Ser_Recombinase"/>
    <property type="match status" value="1"/>
</dbReference>
<dbReference type="Pfam" id="PF00239">
    <property type="entry name" value="Resolvase"/>
    <property type="match status" value="1"/>
</dbReference>
<dbReference type="PANTHER" id="PTHR30461:SF23">
    <property type="entry name" value="DNA RECOMBINASE-RELATED"/>
    <property type="match status" value="1"/>
</dbReference>
<evidence type="ECO:0000256" key="1">
    <source>
        <dbReference type="SAM" id="Coils"/>
    </source>
</evidence>
<dbReference type="InterPro" id="IPR025827">
    <property type="entry name" value="Zn_ribbon_recom_dom"/>
</dbReference>
<dbReference type="PANTHER" id="PTHR30461">
    <property type="entry name" value="DNA-INVERTASE FROM LAMBDOID PROPHAGE"/>
    <property type="match status" value="1"/>
</dbReference>
<keyword evidence="5" id="KW-1185">Reference proteome</keyword>
<dbReference type="SMART" id="SM00857">
    <property type="entry name" value="Resolvase"/>
    <property type="match status" value="1"/>
</dbReference>
<reference evidence="4 5" key="1">
    <citation type="submission" date="2020-01" db="EMBL/GenBank/DDBJ databases">
        <title>Microvirga sp. nov., an arsenate reduction bacterium isolated from Tibet hotspring sediments.</title>
        <authorList>
            <person name="Yuan C.-G."/>
        </authorList>
    </citation>
    <scope>NUCLEOTIDE SEQUENCE [LARGE SCALE GENOMIC DNA]</scope>
    <source>
        <strain evidence="4 5">SYSU G3D203</strain>
    </source>
</reference>
<feature type="domain" description="Resolvase/invertase-type recombinase catalytic" evidence="2">
    <location>
        <begin position="3"/>
        <end position="152"/>
    </location>
</feature>
<dbReference type="Gene3D" id="3.90.1750.20">
    <property type="entry name" value="Putative Large Serine Recombinase, Chain B, Domain 2"/>
    <property type="match status" value="1"/>
</dbReference>
<evidence type="ECO:0000313" key="4">
    <source>
        <dbReference type="EMBL" id="NBJ25115.1"/>
    </source>
</evidence>
<dbReference type="Pfam" id="PF13408">
    <property type="entry name" value="Zn_ribbon_recom"/>
    <property type="match status" value="1"/>
</dbReference>
<proteinExistence type="predicted"/>
<feature type="coiled-coil region" evidence="1">
    <location>
        <begin position="386"/>
        <end position="472"/>
    </location>
</feature>
<name>A0ABW9YY68_9HYPH</name>
<organism evidence="4 5">
    <name type="scientific">Microvirga arsenatis</name>
    <dbReference type="NCBI Taxonomy" id="2692265"/>
    <lineage>
        <taxon>Bacteria</taxon>
        <taxon>Pseudomonadati</taxon>
        <taxon>Pseudomonadota</taxon>
        <taxon>Alphaproteobacteria</taxon>
        <taxon>Hyphomicrobiales</taxon>
        <taxon>Methylobacteriaceae</taxon>
        <taxon>Microvirga</taxon>
    </lineage>
</organism>
<dbReference type="Proteomes" id="UP000818323">
    <property type="component" value="Unassembled WGS sequence"/>
</dbReference>
<comment type="caution">
    <text evidence="4">The sequence shown here is derived from an EMBL/GenBank/DDBJ whole genome shotgun (WGS) entry which is preliminary data.</text>
</comment>
<feature type="domain" description="Recombinase" evidence="3">
    <location>
        <begin position="151"/>
        <end position="286"/>
    </location>
</feature>
<protein>
    <submittedName>
        <fullName evidence="4">Recombinase family protein</fullName>
    </submittedName>
</protein>
<keyword evidence="1" id="KW-0175">Coiled coil</keyword>
<dbReference type="PROSITE" id="PS51737">
    <property type="entry name" value="RECOMBINASE_DNA_BIND"/>
    <property type="match status" value="1"/>
</dbReference>
<dbReference type="PROSITE" id="PS51736">
    <property type="entry name" value="RECOMBINASES_3"/>
    <property type="match status" value="1"/>
</dbReference>
<dbReference type="InterPro" id="IPR050639">
    <property type="entry name" value="SSR_resolvase"/>
</dbReference>
<dbReference type="InterPro" id="IPR011109">
    <property type="entry name" value="DNA_bind_recombinase_dom"/>
</dbReference>
<dbReference type="Pfam" id="PF07508">
    <property type="entry name" value="Recombinase"/>
    <property type="match status" value="1"/>
</dbReference>
<accession>A0ABW9YY68</accession>
<dbReference type="InterPro" id="IPR036162">
    <property type="entry name" value="Resolvase-like_N_sf"/>
</dbReference>
<dbReference type="InterPro" id="IPR006119">
    <property type="entry name" value="Resolv_N"/>
</dbReference>
<evidence type="ECO:0000259" key="2">
    <source>
        <dbReference type="PROSITE" id="PS51736"/>
    </source>
</evidence>
<gene>
    <name evidence="4" type="ORF">GR303_12225</name>
</gene>
<evidence type="ECO:0000313" key="5">
    <source>
        <dbReference type="Proteomes" id="UP000818323"/>
    </source>
</evidence>
<dbReference type="EMBL" id="JAAAXJ010000005">
    <property type="protein sequence ID" value="NBJ25115.1"/>
    <property type="molecule type" value="Genomic_DNA"/>
</dbReference>
<dbReference type="Gene3D" id="3.40.50.1390">
    <property type="entry name" value="Resolvase, N-terminal catalytic domain"/>
    <property type="match status" value="1"/>
</dbReference>
<dbReference type="InterPro" id="IPR038109">
    <property type="entry name" value="DNA_bind_recomb_sf"/>
</dbReference>
<dbReference type="SUPFAM" id="SSF53041">
    <property type="entry name" value="Resolvase-like"/>
    <property type="match status" value="1"/>
</dbReference>
<sequence length="539" mass="60060">MKRAAIYARYSTDLQNERSVEDQVALCRAYAEREKLQIVATFDDRARSGGSMLGRDGLIQMLAQANSGAFDVIVVEALDRLSRDMADLATIHKQLKFKGIELRAVHDGRADTVLIGLRGLVGQLFREDGAKKVRRGMQGVVREGRHAGGKPYGYRTSTMRGRLEIDPVQAAVVRRILTEYADGRPPREIAGDLNREGIAPPRGRTWNASTINGSGQRGNGIVRNEIYIGRIVWGKVRMDTNPETGRRISRPADGSEVMTADAPELRLVDDALWQRVQAINEAKAALKSHQKRRPPHLLSGLLRCGCCGSGMSVHDRDKTGKTRVRCSAVRESGVCTNRRIIYLPAIERAVVDGMREQLRDPRYIEIYVRRYNSERQRLASTAVRNRASLEARLAERQREFDRVMNAYVKGFITEAEAEQQIPELRRERDRIAAELAAAGEDPKVLTLHPGAINDYLRQVDELAATLADHAHEGMDKLTQMFRSLVHSVTVYPNGPREGFEVEVKGRLAELVGGHAFPTGRFSGVNVVAEEGFEPPTQGL</sequence>
<evidence type="ECO:0000259" key="3">
    <source>
        <dbReference type="PROSITE" id="PS51737"/>
    </source>
</evidence>